<sequence>MDLRWVLFWEVLVDEKNRKLILSLLCMWCSSVYASHSFCKVVVVIEGWEEGGVGCLVNGCFGDVNNTGSMV</sequence>
<reference evidence="1" key="1">
    <citation type="submission" date="2023-06" db="EMBL/GenBank/DDBJ databases">
        <title>Genome-scale phylogeny and comparative genomics of the fungal order Sordariales.</title>
        <authorList>
            <consortium name="Lawrence Berkeley National Laboratory"/>
            <person name="Hensen N."/>
            <person name="Bonometti L."/>
            <person name="Westerberg I."/>
            <person name="Brannstrom I.O."/>
            <person name="Guillou S."/>
            <person name="Cros-Aarteil S."/>
            <person name="Calhoun S."/>
            <person name="Haridas S."/>
            <person name="Kuo A."/>
            <person name="Mondo S."/>
            <person name="Pangilinan J."/>
            <person name="Riley R."/>
            <person name="Labutti K."/>
            <person name="Andreopoulos B."/>
            <person name="Lipzen A."/>
            <person name="Chen C."/>
            <person name="Yanf M."/>
            <person name="Daum C."/>
            <person name="Ng V."/>
            <person name="Clum A."/>
            <person name="Steindorff A."/>
            <person name="Ohm R."/>
            <person name="Martin F."/>
            <person name="Silar P."/>
            <person name="Natvig D."/>
            <person name="Lalanne C."/>
            <person name="Gautier V."/>
            <person name="Ament-Velasquez S.L."/>
            <person name="Kruys A."/>
            <person name="Hutchinson M.I."/>
            <person name="Powell A.J."/>
            <person name="Barry K."/>
            <person name="Miller A.N."/>
            <person name="Grigoriev I.V."/>
            <person name="Debuchy R."/>
            <person name="Gladieux P."/>
            <person name="Thoren M.H."/>
            <person name="Johannesson H."/>
        </authorList>
    </citation>
    <scope>NUCLEOTIDE SEQUENCE</scope>
    <source>
        <strain evidence="1">CBS 540.89</strain>
    </source>
</reference>
<proteinExistence type="predicted"/>
<name>A0AA40BRQ4_9PEZI</name>
<organism evidence="1 2">
    <name type="scientific">Apiosordaria backusii</name>
    <dbReference type="NCBI Taxonomy" id="314023"/>
    <lineage>
        <taxon>Eukaryota</taxon>
        <taxon>Fungi</taxon>
        <taxon>Dikarya</taxon>
        <taxon>Ascomycota</taxon>
        <taxon>Pezizomycotina</taxon>
        <taxon>Sordariomycetes</taxon>
        <taxon>Sordariomycetidae</taxon>
        <taxon>Sordariales</taxon>
        <taxon>Lasiosphaeriaceae</taxon>
        <taxon>Apiosordaria</taxon>
    </lineage>
</organism>
<evidence type="ECO:0000313" key="1">
    <source>
        <dbReference type="EMBL" id="KAK0739091.1"/>
    </source>
</evidence>
<evidence type="ECO:0000313" key="2">
    <source>
        <dbReference type="Proteomes" id="UP001172159"/>
    </source>
</evidence>
<accession>A0AA40BRQ4</accession>
<keyword evidence="2" id="KW-1185">Reference proteome</keyword>
<dbReference type="Proteomes" id="UP001172159">
    <property type="component" value="Unassembled WGS sequence"/>
</dbReference>
<protein>
    <submittedName>
        <fullName evidence="1">Uncharacterized protein</fullName>
    </submittedName>
</protein>
<dbReference type="AlphaFoldDB" id="A0AA40BRQ4"/>
<dbReference type="EMBL" id="JAUKTV010000004">
    <property type="protein sequence ID" value="KAK0739091.1"/>
    <property type="molecule type" value="Genomic_DNA"/>
</dbReference>
<gene>
    <name evidence="1" type="ORF">B0T21DRAFT_361918</name>
</gene>
<comment type="caution">
    <text evidence="1">The sequence shown here is derived from an EMBL/GenBank/DDBJ whole genome shotgun (WGS) entry which is preliminary data.</text>
</comment>